<comment type="caution">
    <text evidence="2">The sequence shown here is derived from an EMBL/GenBank/DDBJ whole genome shotgun (WGS) entry which is preliminary data.</text>
</comment>
<proteinExistence type="predicted"/>
<organism evidence="2 3">
    <name type="scientific">Streptomyces stelliscabiei</name>
    <dbReference type="NCBI Taxonomy" id="146820"/>
    <lineage>
        <taxon>Bacteria</taxon>
        <taxon>Bacillati</taxon>
        <taxon>Actinomycetota</taxon>
        <taxon>Actinomycetes</taxon>
        <taxon>Kitasatosporales</taxon>
        <taxon>Streptomycetaceae</taxon>
        <taxon>Streptomyces</taxon>
    </lineage>
</organism>
<keyword evidence="1" id="KW-0378">Hydrolase</keyword>
<evidence type="ECO:0000313" key="3">
    <source>
        <dbReference type="Proteomes" id="UP000629287"/>
    </source>
</evidence>
<dbReference type="GO" id="GO:0016787">
    <property type="term" value="F:hydrolase activity"/>
    <property type="evidence" value="ECO:0007669"/>
    <property type="project" value="UniProtKB-KW"/>
</dbReference>
<sequence>MTRRRPHLISVDVGGTLGTAEGPGLTMRLTAASPLPAKQAREIMRDRLHTQPSLGDAVVADVCEALQVAPADFPRDLPPAPLTLFPGTMDALRVLSEVATVVTLSNVTCADADTDGLRRRTAPWVSDFFPSCRIGYAKPDRRAFLAVAEHCAVDPARILHIGDDWACDVVGAVNAGFGAVWISRGRPTPEPDLIVDHGVLVADDLSAAAKHVQAFSRTEEIP</sequence>
<dbReference type="NCBIfam" id="TIGR01549">
    <property type="entry name" value="HAD-SF-IA-v1"/>
    <property type="match status" value="1"/>
</dbReference>
<gene>
    <name evidence="2" type="ORF">H4687_006099</name>
</gene>
<protein>
    <submittedName>
        <fullName evidence="2">FMN phosphatase YigB (HAD superfamily)</fullName>
    </submittedName>
</protein>
<dbReference type="GeneID" id="86833983"/>
<dbReference type="InterPro" id="IPR036412">
    <property type="entry name" value="HAD-like_sf"/>
</dbReference>
<dbReference type="Gene3D" id="3.40.50.1000">
    <property type="entry name" value="HAD superfamily/HAD-like"/>
    <property type="match status" value="1"/>
</dbReference>
<accession>A0A8I0PCL4</accession>
<dbReference type="InterPro" id="IPR051540">
    <property type="entry name" value="S-2-haloacid_dehalogenase"/>
</dbReference>
<dbReference type="Pfam" id="PF13242">
    <property type="entry name" value="Hydrolase_like"/>
    <property type="match status" value="1"/>
</dbReference>
<dbReference type="AlphaFoldDB" id="A0A8I0PCL4"/>
<dbReference type="RefSeq" id="WP_050399607.1">
    <property type="nucleotide sequence ID" value="NZ_JADBGF010000001.1"/>
</dbReference>
<dbReference type="EMBL" id="JADBGF010000001">
    <property type="protein sequence ID" value="MBE1599970.1"/>
    <property type="molecule type" value="Genomic_DNA"/>
</dbReference>
<dbReference type="InterPro" id="IPR006439">
    <property type="entry name" value="HAD-SF_hydro_IA"/>
</dbReference>
<dbReference type="PANTHER" id="PTHR43316:SF3">
    <property type="entry name" value="HALOACID DEHALOGENASE, TYPE II (AFU_ORTHOLOGUE AFUA_2G07750)-RELATED"/>
    <property type="match status" value="1"/>
</dbReference>
<dbReference type="Gene3D" id="1.20.120.1600">
    <property type="match status" value="1"/>
</dbReference>
<dbReference type="InterPro" id="IPR023214">
    <property type="entry name" value="HAD_sf"/>
</dbReference>
<dbReference type="SUPFAM" id="SSF56784">
    <property type="entry name" value="HAD-like"/>
    <property type="match status" value="1"/>
</dbReference>
<reference evidence="2 3" key="1">
    <citation type="submission" date="2020-10" db="EMBL/GenBank/DDBJ databases">
        <title>Sequencing the genomes of 1000 actinobacteria strains.</title>
        <authorList>
            <person name="Klenk H.-P."/>
        </authorList>
    </citation>
    <scope>NUCLEOTIDE SEQUENCE [LARGE SCALE GENOMIC DNA]</scope>
    <source>
        <strain evidence="2 3">DSM 41803</strain>
    </source>
</reference>
<keyword evidence="3" id="KW-1185">Reference proteome</keyword>
<dbReference type="OrthoDB" id="4141712at2"/>
<evidence type="ECO:0000313" key="2">
    <source>
        <dbReference type="EMBL" id="MBE1599970.1"/>
    </source>
</evidence>
<name>A0A8I0PCL4_9ACTN</name>
<evidence type="ECO:0000256" key="1">
    <source>
        <dbReference type="ARBA" id="ARBA00022801"/>
    </source>
</evidence>
<dbReference type="PANTHER" id="PTHR43316">
    <property type="entry name" value="HYDROLASE, HALOACID DELAHOGENASE-RELATED"/>
    <property type="match status" value="1"/>
</dbReference>
<dbReference type="Proteomes" id="UP000629287">
    <property type="component" value="Unassembled WGS sequence"/>
</dbReference>